<dbReference type="InterPro" id="IPR011050">
    <property type="entry name" value="Pectin_lyase_fold/virulence"/>
</dbReference>
<evidence type="ECO:0000313" key="2">
    <source>
        <dbReference type="Proteomes" id="UP000253099"/>
    </source>
</evidence>
<protein>
    <submittedName>
        <fullName evidence="1">Uncharacterized protein</fullName>
    </submittedName>
</protein>
<dbReference type="AlphaFoldDB" id="A0A366MD75"/>
<keyword evidence="2" id="KW-1185">Reference proteome</keyword>
<dbReference type="Proteomes" id="UP000253099">
    <property type="component" value="Unassembled WGS sequence"/>
</dbReference>
<gene>
    <name evidence="1" type="ORF">ALNOE001_05450</name>
</gene>
<dbReference type="EMBL" id="NIZT01000012">
    <property type="protein sequence ID" value="RBQ23997.1"/>
    <property type="molecule type" value="Genomic_DNA"/>
</dbReference>
<accession>A0A366MD75</accession>
<reference evidence="1 2" key="1">
    <citation type="submission" date="2018-06" db="EMBL/GenBank/DDBJ databases">
        <title>Genomic insight into two independent archaeal endosymbiosis events.</title>
        <authorList>
            <person name="Lind A.E."/>
            <person name="Lewis W.H."/>
            <person name="Spang A."/>
            <person name="Guy L."/>
            <person name="Embley M.T."/>
            <person name="Ettema T.J.G."/>
        </authorList>
    </citation>
    <scope>NUCLEOTIDE SEQUENCE [LARGE SCALE GENOMIC DNA]</scope>
    <source>
        <strain evidence="1">NOE</strain>
    </source>
</reference>
<name>A0A366MD75_9EURY</name>
<sequence>MQIYPLVQYLGATHTFDNFNFTSFNMNDFNDGDTMKFLDGIYDFSALFQGLDITKSLIIKGIGDVVFSAGNSISKLAFNAISVSNGSHLDISNINVNGFVNGIHADNN</sequence>
<organism evidence="1 2">
    <name type="scientific">Candidatus Methanobinarius endosymbioticus</name>
    <dbReference type="NCBI Taxonomy" id="2006182"/>
    <lineage>
        <taxon>Archaea</taxon>
        <taxon>Methanobacteriati</taxon>
        <taxon>Methanobacteriota</taxon>
        <taxon>Methanomada group</taxon>
        <taxon>Methanobacteria</taxon>
        <taxon>Methanobacteriales</taxon>
        <taxon>Methanobacteriaceae</taxon>
        <taxon>Candidatus Methanobinarius</taxon>
    </lineage>
</organism>
<dbReference type="SUPFAM" id="SSF51126">
    <property type="entry name" value="Pectin lyase-like"/>
    <property type="match status" value="1"/>
</dbReference>
<evidence type="ECO:0000313" key="1">
    <source>
        <dbReference type="EMBL" id="RBQ23997.1"/>
    </source>
</evidence>
<comment type="caution">
    <text evidence="1">The sequence shown here is derived from an EMBL/GenBank/DDBJ whole genome shotgun (WGS) entry which is preliminary data.</text>
</comment>
<proteinExistence type="predicted"/>